<evidence type="ECO:0000313" key="3">
    <source>
        <dbReference type="Proteomes" id="UP000237797"/>
    </source>
</evidence>
<gene>
    <name evidence="2" type="ORF">CLV97_107114</name>
</gene>
<keyword evidence="3" id="KW-1185">Reference proteome</keyword>
<keyword evidence="1" id="KW-0732">Signal</keyword>
<protein>
    <submittedName>
        <fullName evidence="2">Carbohydrate ABC transporter substrate-binding protein (CUT1 family)</fullName>
    </submittedName>
</protein>
<evidence type="ECO:0000256" key="1">
    <source>
        <dbReference type="SAM" id="SignalP"/>
    </source>
</evidence>
<dbReference type="Pfam" id="PF01547">
    <property type="entry name" value="SBP_bac_1"/>
    <property type="match status" value="1"/>
</dbReference>
<dbReference type="RefSeq" id="WP_245891405.1">
    <property type="nucleotide sequence ID" value="NZ_PVNE01000007.1"/>
</dbReference>
<dbReference type="PANTHER" id="PTHR43649:SF12">
    <property type="entry name" value="DIACETYLCHITOBIOSE BINDING PROTEIN DASA"/>
    <property type="match status" value="1"/>
</dbReference>
<dbReference type="Proteomes" id="UP000237797">
    <property type="component" value="Unassembled WGS sequence"/>
</dbReference>
<dbReference type="Gene3D" id="3.40.190.10">
    <property type="entry name" value="Periplasmic binding protein-like II"/>
    <property type="match status" value="2"/>
</dbReference>
<dbReference type="InterPro" id="IPR006059">
    <property type="entry name" value="SBP"/>
</dbReference>
<dbReference type="SUPFAM" id="SSF53850">
    <property type="entry name" value="Periplasmic binding protein-like II"/>
    <property type="match status" value="1"/>
</dbReference>
<dbReference type="PANTHER" id="PTHR43649">
    <property type="entry name" value="ARABINOSE-BINDING PROTEIN-RELATED"/>
    <property type="match status" value="1"/>
</dbReference>
<dbReference type="EMBL" id="PVNE01000007">
    <property type="protein sequence ID" value="PRX41348.1"/>
    <property type="molecule type" value="Genomic_DNA"/>
</dbReference>
<name>A0A2T0LGE5_9BACL</name>
<evidence type="ECO:0000313" key="2">
    <source>
        <dbReference type="EMBL" id="PRX41348.1"/>
    </source>
</evidence>
<dbReference type="InterPro" id="IPR050490">
    <property type="entry name" value="Bact_solute-bd_prot1"/>
</dbReference>
<dbReference type="CDD" id="cd13585">
    <property type="entry name" value="PBP2_TMBP_like"/>
    <property type="match status" value="1"/>
</dbReference>
<comment type="caution">
    <text evidence="2">The sequence shown here is derived from an EMBL/GenBank/DDBJ whole genome shotgun (WGS) entry which is preliminary data.</text>
</comment>
<accession>A0A2T0LGE5</accession>
<dbReference type="AlphaFoldDB" id="A0A2T0LGE5"/>
<feature type="chain" id="PRO_5039567509" evidence="1">
    <location>
        <begin position="24"/>
        <end position="478"/>
    </location>
</feature>
<reference evidence="2 3" key="1">
    <citation type="submission" date="2018-03" db="EMBL/GenBank/DDBJ databases">
        <title>Genomic Encyclopedia of Archaeal and Bacterial Type Strains, Phase II (KMG-II): from individual species to whole genera.</title>
        <authorList>
            <person name="Goeker M."/>
        </authorList>
    </citation>
    <scope>NUCLEOTIDE SEQUENCE [LARGE SCALE GENOMIC DNA]</scope>
    <source>
        <strain evidence="2 3">DSM 44946</strain>
    </source>
</reference>
<proteinExistence type="predicted"/>
<dbReference type="PROSITE" id="PS51257">
    <property type="entry name" value="PROKAR_LIPOPROTEIN"/>
    <property type="match status" value="1"/>
</dbReference>
<sequence length="478" mass="53775">MKGSFRKILPVVFSLLLVGSTAACLPDVQRSQRDGVADPGAAVPSSGGAFDWEMSKGETIHVMFNQHPYAEAIIERLPEFEKKTGIRVRYSVTPESNYFDKLTVSLNARNGRPDVFMTGSYQLWEFLFSGYVQELDPFIRDKGKTSPDYDPEDFFEGVLNGNRWNMKVGRPVGTGPLWAVPLGFEVNVLMYNRRALDKVGADPPKTFDELIETASKLNGWNGEGSYGIAVRGTRSWATIHPGYMTAYSMAGARDFQAENGRLVSRVNSPQAVEITEKFARLVREAGPKDWTNYTWYQVSTDLGAGKAAMAYDADILGFFQNVEGASKEAGNIGWAPPPLPREGAELGSNMWIWSLAMNRYSQNKDAAWLFMQYFTGKEHIRWGATEANVVNPPRRSVWEDSKFRERIKRMEGYRETFESVIDHSTIKFTPQPEFFNITTEWAAALQDIVIGSSGAGERLNQLAQDADVRIRRMMDRIE</sequence>
<organism evidence="2 3">
    <name type="scientific">Planifilum fimeticola</name>
    <dbReference type="NCBI Taxonomy" id="201975"/>
    <lineage>
        <taxon>Bacteria</taxon>
        <taxon>Bacillati</taxon>
        <taxon>Bacillota</taxon>
        <taxon>Bacilli</taxon>
        <taxon>Bacillales</taxon>
        <taxon>Thermoactinomycetaceae</taxon>
        <taxon>Planifilum</taxon>
    </lineage>
</organism>
<feature type="signal peptide" evidence="1">
    <location>
        <begin position="1"/>
        <end position="23"/>
    </location>
</feature>